<feature type="domain" description="Quinolinate phosphoribosyl transferase C-terminal" evidence="12">
    <location>
        <begin position="117"/>
        <end position="281"/>
    </location>
</feature>
<evidence type="ECO:0000256" key="9">
    <source>
        <dbReference type="ARBA" id="ARBA00047445"/>
    </source>
</evidence>
<comment type="similarity">
    <text evidence="3 10">Belongs to the NadC/ModD family.</text>
</comment>
<feature type="binding site" evidence="11">
    <location>
        <position position="162"/>
    </location>
    <ligand>
        <name>substrate</name>
    </ligand>
</feature>
<dbReference type="SUPFAM" id="SSF51690">
    <property type="entry name" value="Nicotinate/Quinolinate PRTase C-terminal domain-like"/>
    <property type="match status" value="1"/>
</dbReference>
<dbReference type="EC" id="2.4.2.19" evidence="4"/>
<dbReference type="InterPro" id="IPR013785">
    <property type="entry name" value="Aldolase_TIM"/>
</dbReference>
<name>A0A809SAE4_9BACT</name>
<dbReference type="AlphaFoldDB" id="A0A809SAE4"/>
<dbReference type="InterPro" id="IPR027277">
    <property type="entry name" value="NadC/ModD"/>
</dbReference>
<dbReference type="InterPro" id="IPR004393">
    <property type="entry name" value="NadC"/>
</dbReference>
<evidence type="ECO:0000256" key="11">
    <source>
        <dbReference type="PIRSR" id="PIRSR006250-1"/>
    </source>
</evidence>
<gene>
    <name evidence="14" type="ORF">NPRO_18460</name>
</gene>
<dbReference type="PANTHER" id="PTHR32179">
    <property type="entry name" value="NICOTINATE-NUCLEOTIDE PYROPHOSPHORYLASE [CARBOXYLATING]"/>
    <property type="match status" value="1"/>
</dbReference>
<proteinExistence type="inferred from homology"/>
<evidence type="ECO:0000256" key="7">
    <source>
        <dbReference type="ARBA" id="ARBA00022679"/>
    </source>
</evidence>
<evidence type="ECO:0000313" key="15">
    <source>
        <dbReference type="Proteomes" id="UP000662873"/>
    </source>
</evidence>
<dbReference type="InterPro" id="IPR022412">
    <property type="entry name" value="Quinolinate_PRibosylTrfase_N"/>
</dbReference>
<dbReference type="PANTHER" id="PTHR32179:SF3">
    <property type="entry name" value="NICOTINATE-NUCLEOTIDE PYROPHOSPHORYLASE [CARBOXYLATING]"/>
    <property type="match status" value="1"/>
</dbReference>
<dbReference type="EMBL" id="AP021858">
    <property type="protein sequence ID" value="BBO24251.1"/>
    <property type="molecule type" value="Genomic_DNA"/>
</dbReference>
<dbReference type="GO" id="GO:0034213">
    <property type="term" value="P:quinolinate catabolic process"/>
    <property type="evidence" value="ECO:0007669"/>
    <property type="project" value="TreeGrafter"/>
</dbReference>
<evidence type="ECO:0000259" key="13">
    <source>
        <dbReference type="Pfam" id="PF02749"/>
    </source>
</evidence>
<dbReference type="UniPathway" id="UPA00253">
    <property type="reaction ID" value="UER00331"/>
</dbReference>
<accession>A0A809SAE4</accession>
<dbReference type="NCBIfam" id="TIGR00078">
    <property type="entry name" value="nadC"/>
    <property type="match status" value="1"/>
</dbReference>
<dbReference type="Proteomes" id="UP000662873">
    <property type="component" value="Chromosome"/>
</dbReference>
<dbReference type="Gene3D" id="3.90.1170.20">
    <property type="entry name" value="Quinolinate phosphoribosyl transferase, N-terminal domain"/>
    <property type="match status" value="1"/>
</dbReference>
<feature type="binding site" evidence="11">
    <location>
        <begin position="138"/>
        <end position="140"/>
    </location>
    <ligand>
        <name>substrate</name>
    </ligand>
</feature>
<evidence type="ECO:0000313" key="14">
    <source>
        <dbReference type="EMBL" id="BBO24251.1"/>
    </source>
</evidence>
<dbReference type="KEGG" id="npy:NPRO_18460"/>
<keyword evidence="5" id="KW-0662">Pyridine nucleotide biosynthesis</keyword>
<dbReference type="FunFam" id="3.20.20.70:FF:000030">
    <property type="entry name" value="Nicotinate-nucleotide pyrophosphorylase, carboxylating"/>
    <property type="match status" value="1"/>
</dbReference>
<sequence>MSSWLQPEPTNWWHVVDDAIEEDVGSGDLTSGCIDPEQTSRFYIEVQGDGVLCGLGIAEYLLTPYPSDPDGCGLATLSTDGDLVERGQRVCEGNLPTRRVLMAERTLLNFMMHLSGVATLTRHFVDKVQGTKAKITDTRKTIPTLRSLQKYAVRCGGGHNHRMGLFDGVLLKDNHIAATGGIRSTIARVRDYAPHLVKIEVECTSIEQVDEAVEAGADVILLDNMDPFMMRDAVKKYEGRVVFEASGGISHDTVRGVAQTGVDLISLGMLTHSAPALPMHLELA</sequence>
<dbReference type="SUPFAM" id="SSF54675">
    <property type="entry name" value="Nicotinate/Quinolinate PRTase N-terminal domain-like"/>
    <property type="match status" value="1"/>
</dbReference>
<dbReference type="InterPro" id="IPR037128">
    <property type="entry name" value="Quinolinate_PRibosylTase_N_sf"/>
</dbReference>
<evidence type="ECO:0000256" key="5">
    <source>
        <dbReference type="ARBA" id="ARBA00022642"/>
    </source>
</evidence>
<reference evidence="14" key="1">
    <citation type="journal article" name="DNA Res.">
        <title>The physiological potential of anammox bacteria as revealed by their core genome structure.</title>
        <authorList>
            <person name="Okubo T."/>
            <person name="Toyoda A."/>
            <person name="Fukuhara K."/>
            <person name="Uchiyama I."/>
            <person name="Harigaya Y."/>
            <person name="Kuroiwa M."/>
            <person name="Suzuki T."/>
            <person name="Murakami Y."/>
            <person name="Suwa Y."/>
            <person name="Takami H."/>
        </authorList>
    </citation>
    <scope>NUCLEOTIDE SEQUENCE</scope>
    <source>
        <strain evidence="14">317325-2</strain>
    </source>
</reference>
<dbReference type="CDD" id="cd01572">
    <property type="entry name" value="QPRTase"/>
    <property type="match status" value="1"/>
</dbReference>
<evidence type="ECO:0000256" key="8">
    <source>
        <dbReference type="ARBA" id="ARBA00033102"/>
    </source>
</evidence>
<evidence type="ECO:0000256" key="2">
    <source>
        <dbReference type="ARBA" id="ARBA00004893"/>
    </source>
</evidence>
<organism evidence="14 15">
    <name type="scientific">Candidatus Nitrosymbiomonas proteolyticus</name>
    <dbReference type="NCBI Taxonomy" id="2608984"/>
    <lineage>
        <taxon>Bacteria</taxon>
        <taxon>Bacillati</taxon>
        <taxon>Armatimonadota</taxon>
        <taxon>Armatimonadota incertae sedis</taxon>
        <taxon>Candidatus Nitrosymbiomonas</taxon>
    </lineage>
</organism>
<dbReference type="GO" id="GO:0005737">
    <property type="term" value="C:cytoplasm"/>
    <property type="evidence" value="ECO:0007669"/>
    <property type="project" value="TreeGrafter"/>
</dbReference>
<dbReference type="GO" id="GO:0009435">
    <property type="term" value="P:NAD+ biosynthetic process"/>
    <property type="evidence" value="ECO:0007669"/>
    <property type="project" value="UniProtKB-UniPathway"/>
</dbReference>
<evidence type="ECO:0000256" key="4">
    <source>
        <dbReference type="ARBA" id="ARBA00011944"/>
    </source>
</evidence>
<feature type="binding site" evidence="11">
    <location>
        <begin position="246"/>
        <end position="248"/>
    </location>
    <ligand>
        <name>substrate</name>
    </ligand>
</feature>
<keyword evidence="6 10" id="KW-0328">Glycosyltransferase</keyword>
<comment type="function">
    <text evidence="1">Involved in the catabolism of quinolinic acid (QA).</text>
</comment>
<dbReference type="Gene3D" id="3.20.20.70">
    <property type="entry name" value="Aldolase class I"/>
    <property type="match status" value="1"/>
</dbReference>
<evidence type="ECO:0000256" key="1">
    <source>
        <dbReference type="ARBA" id="ARBA00003237"/>
    </source>
</evidence>
<dbReference type="GO" id="GO:0004514">
    <property type="term" value="F:nicotinate-nucleotide diphosphorylase (carboxylating) activity"/>
    <property type="evidence" value="ECO:0007669"/>
    <property type="project" value="UniProtKB-EC"/>
</dbReference>
<dbReference type="PIRSF" id="PIRSF006250">
    <property type="entry name" value="NadC_ModD"/>
    <property type="match status" value="1"/>
</dbReference>
<protein>
    <recommendedName>
        <fullName evidence="4">nicotinate-nucleotide diphosphorylase (carboxylating)</fullName>
        <ecNumber evidence="4">2.4.2.19</ecNumber>
    </recommendedName>
    <alternativeName>
        <fullName evidence="8">Quinolinate phosphoribosyltransferase [decarboxylating]</fullName>
    </alternativeName>
</protein>
<feature type="binding site" evidence="11">
    <location>
        <position position="223"/>
    </location>
    <ligand>
        <name>substrate</name>
    </ligand>
</feature>
<evidence type="ECO:0000256" key="3">
    <source>
        <dbReference type="ARBA" id="ARBA00009400"/>
    </source>
</evidence>
<dbReference type="Pfam" id="PF02749">
    <property type="entry name" value="QRPTase_N"/>
    <property type="match status" value="1"/>
</dbReference>
<comment type="pathway">
    <text evidence="2">Cofactor biosynthesis; NAD(+) biosynthesis; nicotinate D-ribonucleotide from quinolinate: step 1/1.</text>
</comment>
<dbReference type="InterPro" id="IPR002638">
    <property type="entry name" value="Quinolinate_PRibosylTrfase_C"/>
</dbReference>
<dbReference type="Pfam" id="PF01729">
    <property type="entry name" value="QRPTase_C"/>
    <property type="match status" value="1"/>
</dbReference>
<feature type="binding site" evidence="11">
    <location>
        <position position="202"/>
    </location>
    <ligand>
        <name>substrate</name>
    </ligand>
</feature>
<evidence type="ECO:0000256" key="10">
    <source>
        <dbReference type="PIRNR" id="PIRNR006250"/>
    </source>
</evidence>
<dbReference type="InterPro" id="IPR036068">
    <property type="entry name" value="Nicotinate_pribotase-like_C"/>
</dbReference>
<feature type="domain" description="Quinolinate phosphoribosyl transferase N-terminal" evidence="13">
    <location>
        <begin position="28"/>
        <end position="115"/>
    </location>
</feature>
<evidence type="ECO:0000256" key="6">
    <source>
        <dbReference type="ARBA" id="ARBA00022676"/>
    </source>
</evidence>
<feature type="binding site" evidence="11">
    <location>
        <position position="172"/>
    </location>
    <ligand>
        <name>substrate</name>
    </ligand>
</feature>
<feature type="binding site" evidence="11">
    <location>
        <begin position="267"/>
        <end position="269"/>
    </location>
    <ligand>
        <name>substrate</name>
    </ligand>
</feature>
<comment type="catalytic activity">
    <reaction evidence="9">
        <text>nicotinate beta-D-ribonucleotide + CO2 + diphosphate = quinolinate + 5-phospho-alpha-D-ribose 1-diphosphate + 2 H(+)</text>
        <dbReference type="Rhea" id="RHEA:12733"/>
        <dbReference type="ChEBI" id="CHEBI:15378"/>
        <dbReference type="ChEBI" id="CHEBI:16526"/>
        <dbReference type="ChEBI" id="CHEBI:29959"/>
        <dbReference type="ChEBI" id="CHEBI:33019"/>
        <dbReference type="ChEBI" id="CHEBI:57502"/>
        <dbReference type="ChEBI" id="CHEBI:58017"/>
        <dbReference type="EC" id="2.4.2.19"/>
    </reaction>
</comment>
<evidence type="ECO:0000259" key="12">
    <source>
        <dbReference type="Pfam" id="PF01729"/>
    </source>
</evidence>
<feature type="binding site" evidence="11">
    <location>
        <position position="105"/>
    </location>
    <ligand>
        <name>substrate</name>
    </ligand>
</feature>
<keyword evidence="7 10" id="KW-0808">Transferase</keyword>